<accession>A0AAN6ME77</accession>
<keyword evidence="4" id="KW-0503">Monooxygenase</keyword>
<sequence>MATHREQRGFHVDTVARGLRHTLLNEFLALPVAAVIDLSRLNLTQVARAALYLGGTGLLLTANRLLNKWSSNNWAPRRRGEWEDWGREIVVVTGGSSGIGASVVQGLLRRNPRTRIAIIDFAPLSWTPPTGVLGANLRYFQADLSKPDALRAVCARVRRELGHPTVLVNNAGLARGYGLLDGTYADVEITLKTNLTAPFLLVKEFVPDMVKHDHGHVFNVCSMSAIMPPPDIVDYAASKAGIQALHEGLAMELRSRYKAPHVRVTNGVFNFIRTPLLGGKPSHPQFLAPLLHVDTAGEAIVNALYSGYGGVIYLPGIMRYISMVPDYTDFACIGTGFSGICFAATLARWYSLTSPSSLRLFSRDAVPGGTWTINRYPGAACDVPSALYSFSFATNPNWSRVLPPAGELREYLRGVVDKYGVGEKMVFGVEVVRAEWDAQRGRWRLRVREVEGGRGWTHECRFLFAGAGHFMKTRGLGVKGLEGWREGVELKGKRVVIVPAIVGETKHLTQVVRSKHWVYPPIDGRMPDWAKKILGTVPGLGTAQRFLIYALAEMDWKGFKLTKSAAEFRRKKRKVVEAYMRRTAPEKYHDLLIPDFEIGCKRRIFDSGYLESLHSNNLTLTNERVVEILPNGIRMESGEVVEADVIILANGFDTNQYLGGVELIGENGVTLQEHWESFGGPGAYNCTALSGFPNMFFLLGPNTATGHSSTVMAIENAVNYSLRILRPVLEGKASVARLKRAAEKAYSKRIQAALQQTVWMTGCNNWYIRGAGGKVWNGMTYPWSQARFWYECLFPRWEDWEFMGPPTKPVIRKQRRLLSWFLSVPVLMAGVLFAWARTNPDARLAALVLSKATALSGLKMWALSFLPKLRQA</sequence>
<dbReference type="PRINTS" id="PR00081">
    <property type="entry name" value="GDHRDH"/>
</dbReference>
<feature type="transmembrane region" description="Helical" evidence="3">
    <location>
        <begin position="817"/>
        <end position="836"/>
    </location>
</feature>
<dbReference type="Gene3D" id="3.40.50.720">
    <property type="entry name" value="NAD(P)-binding Rossmann-like Domain"/>
    <property type="match status" value="1"/>
</dbReference>
<reference evidence="4" key="1">
    <citation type="journal article" date="2023" name="Mol. Phylogenet. Evol.">
        <title>Genome-scale phylogeny and comparative genomics of the fungal order Sordariales.</title>
        <authorList>
            <person name="Hensen N."/>
            <person name="Bonometti L."/>
            <person name="Westerberg I."/>
            <person name="Brannstrom I.O."/>
            <person name="Guillou S."/>
            <person name="Cros-Aarteil S."/>
            <person name="Calhoun S."/>
            <person name="Haridas S."/>
            <person name="Kuo A."/>
            <person name="Mondo S."/>
            <person name="Pangilinan J."/>
            <person name="Riley R."/>
            <person name="LaButti K."/>
            <person name="Andreopoulos B."/>
            <person name="Lipzen A."/>
            <person name="Chen C."/>
            <person name="Yan M."/>
            <person name="Daum C."/>
            <person name="Ng V."/>
            <person name="Clum A."/>
            <person name="Steindorff A."/>
            <person name="Ohm R.A."/>
            <person name="Martin F."/>
            <person name="Silar P."/>
            <person name="Natvig D.O."/>
            <person name="Lalanne C."/>
            <person name="Gautier V."/>
            <person name="Ament-Velasquez S.L."/>
            <person name="Kruys A."/>
            <person name="Hutchinson M.I."/>
            <person name="Powell A.J."/>
            <person name="Barry K."/>
            <person name="Miller A.N."/>
            <person name="Grigoriev I.V."/>
            <person name="Debuchy R."/>
            <person name="Gladieux P."/>
            <person name="Hiltunen Thoren M."/>
            <person name="Johannesson H."/>
        </authorList>
    </citation>
    <scope>NUCLEOTIDE SEQUENCE</scope>
    <source>
        <strain evidence="4">CBS 103.79</strain>
    </source>
</reference>
<dbReference type="InterPro" id="IPR051209">
    <property type="entry name" value="FAD-bind_Monooxygenase_sf"/>
</dbReference>
<evidence type="ECO:0000256" key="1">
    <source>
        <dbReference type="ARBA" id="ARBA00010139"/>
    </source>
</evidence>
<evidence type="ECO:0000256" key="3">
    <source>
        <dbReference type="SAM" id="Phobius"/>
    </source>
</evidence>
<dbReference type="Pfam" id="PF00106">
    <property type="entry name" value="adh_short"/>
    <property type="match status" value="1"/>
</dbReference>
<name>A0AAN6ME77_9PEZI</name>
<keyword evidence="2" id="KW-0521">NADP</keyword>
<dbReference type="AlphaFoldDB" id="A0AAN6ME77"/>
<keyword evidence="4" id="KW-0560">Oxidoreductase</keyword>
<keyword evidence="3" id="KW-1133">Transmembrane helix</keyword>
<keyword evidence="5" id="KW-1185">Reference proteome</keyword>
<gene>
    <name evidence="4" type="ORF">C8A05DRAFT_47091</name>
</gene>
<dbReference type="Pfam" id="PF13450">
    <property type="entry name" value="NAD_binding_8"/>
    <property type="match status" value="1"/>
</dbReference>
<dbReference type="PRINTS" id="PR00080">
    <property type="entry name" value="SDRFAMILY"/>
</dbReference>
<keyword evidence="3" id="KW-0812">Transmembrane</keyword>
<dbReference type="InterPro" id="IPR036291">
    <property type="entry name" value="NAD(P)-bd_dom_sf"/>
</dbReference>
<reference evidence="4" key="2">
    <citation type="submission" date="2023-05" db="EMBL/GenBank/DDBJ databases">
        <authorList>
            <consortium name="Lawrence Berkeley National Laboratory"/>
            <person name="Steindorff A."/>
            <person name="Hensen N."/>
            <person name="Bonometti L."/>
            <person name="Westerberg I."/>
            <person name="Brannstrom I.O."/>
            <person name="Guillou S."/>
            <person name="Cros-Aarteil S."/>
            <person name="Calhoun S."/>
            <person name="Haridas S."/>
            <person name="Kuo A."/>
            <person name="Mondo S."/>
            <person name="Pangilinan J."/>
            <person name="Riley R."/>
            <person name="Labutti K."/>
            <person name="Andreopoulos B."/>
            <person name="Lipzen A."/>
            <person name="Chen C."/>
            <person name="Yanf M."/>
            <person name="Daum C."/>
            <person name="Ng V."/>
            <person name="Clum A."/>
            <person name="Ohm R."/>
            <person name="Martin F."/>
            <person name="Silar P."/>
            <person name="Natvig D."/>
            <person name="Lalanne C."/>
            <person name="Gautier V."/>
            <person name="Ament-Velasquez S.L."/>
            <person name="Kruys A."/>
            <person name="Hutchinson M.I."/>
            <person name="Powell A.J."/>
            <person name="Barry K."/>
            <person name="Miller A.N."/>
            <person name="Grigoriev I.V."/>
            <person name="Debuchy R."/>
            <person name="Gladieux P."/>
            <person name="Thoren M.H."/>
            <person name="Johannesson H."/>
        </authorList>
    </citation>
    <scope>NUCLEOTIDE SEQUENCE</scope>
    <source>
        <strain evidence="4">CBS 103.79</strain>
    </source>
</reference>
<dbReference type="PANTHER" id="PTHR42877:SF10">
    <property type="entry name" value="L-ORNITHINE N(5)-OXYGENASE"/>
    <property type="match status" value="1"/>
</dbReference>
<dbReference type="InterPro" id="IPR002347">
    <property type="entry name" value="SDR_fam"/>
</dbReference>
<dbReference type="PROSITE" id="PS00061">
    <property type="entry name" value="ADH_SHORT"/>
    <property type="match status" value="1"/>
</dbReference>
<dbReference type="InterPro" id="IPR036188">
    <property type="entry name" value="FAD/NAD-bd_sf"/>
</dbReference>
<dbReference type="InterPro" id="IPR020904">
    <property type="entry name" value="Sc_DH/Rdtase_CS"/>
</dbReference>
<organism evidence="4 5">
    <name type="scientific">Staphylotrichum tortipilum</name>
    <dbReference type="NCBI Taxonomy" id="2831512"/>
    <lineage>
        <taxon>Eukaryota</taxon>
        <taxon>Fungi</taxon>
        <taxon>Dikarya</taxon>
        <taxon>Ascomycota</taxon>
        <taxon>Pezizomycotina</taxon>
        <taxon>Sordariomycetes</taxon>
        <taxon>Sordariomycetidae</taxon>
        <taxon>Sordariales</taxon>
        <taxon>Chaetomiaceae</taxon>
        <taxon>Staphylotrichum</taxon>
    </lineage>
</organism>
<proteinExistence type="inferred from homology"/>
<dbReference type="EMBL" id="MU855902">
    <property type="protein sequence ID" value="KAK3898647.1"/>
    <property type="molecule type" value="Genomic_DNA"/>
</dbReference>
<dbReference type="SUPFAM" id="SSF51905">
    <property type="entry name" value="FAD/NAD(P)-binding domain"/>
    <property type="match status" value="1"/>
</dbReference>
<evidence type="ECO:0000313" key="5">
    <source>
        <dbReference type="Proteomes" id="UP001303889"/>
    </source>
</evidence>
<dbReference type="SUPFAM" id="SSF51735">
    <property type="entry name" value="NAD(P)-binding Rossmann-fold domains"/>
    <property type="match status" value="1"/>
</dbReference>
<dbReference type="Proteomes" id="UP001303889">
    <property type="component" value="Unassembled WGS sequence"/>
</dbReference>
<protein>
    <submittedName>
        <fullName evidence="4">Baeyer-Villiger monooxygenase</fullName>
    </submittedName>
</protein>
<dbReference type="Gene3D" id="3.50.50.60">
    <property type="entry name" value="FAD/NAD(P)-binding domain"/>
    <property type="match status" value="2"/>
</dbReference>
<dbReference type="GO" id="GO:0004497">
    <property type="term" value="F:monooxygenase activity"/>
    <property type="evidence" value="ECO:0007669"/>
    <property type="project" value="UniProtKB-KW"/>
</dbReference>
<dbReference type="PANTHER" id="PTHR42877">
    <property type="entry name" value="L-ORNITHINE N(5)-MONOOXYGENASE-RELATED"/>
    <property type="match status" value="1"/>
</dbReference>
<keyword evidence="3" id="KW-0472">Membrane</keyword>
<evidence type="ECO:0000313" key="4">
    <source>
        <dbReference type="EMBL" id="KAK3898647.1"/>
    </source>
</evidence>
<comment type="similarity">
    <text evidence="1">Belongs to the FAD-binding monooxygenase family.</text>
</comment>
<comment type="caution">
    <text evidence="4">The sequence shown here is derived from an EMBL/GenBank/DDBJ whole genome shotgun (WGS) entry which is preliminary data.</text>
</comment>
<evidence type="ECO:0000256" key="2">
    <source>
        <dbReference type="ARBA" id="ARBA00022857"/>
    </source>
</evidence>